<organism evidence="1 2">
    <name type="scientific">Haemophilus influenzae</name>
    <dbReference type="NCBI Taxonomy" id="727"/>
    <lineage>
        <taxon>Bacteria</taxon>
        <taxon>Pseudomonadati</taxon>
        <taxon>Pseudomonadota</taxon>
        <taxon>Gammaproteobacteria</taxon>
        <taxon>Pasteurellales</taxon>
        <taxon>Pasteurellaceae</taxon>
        <taxon>Haemophilus</taxon>
    </lineage>
</organism>
<dbReference type="EMBL" id="UASK01000018">
    <property type="protein sequence ID" value="SPX43386.1"/>
    <property type="molecule type" value="Genomic_DNA"/>
</dbReference>
<dbReference type="Proteomes" id="UP000249936">
    <property type="component" value="Unassembled WGS sequence"/>
</dbReference>
<dbReference type="InterPro" id="IPR027417">
    <property type="entry name" value="P-loop_NTPase"/>
</dbReference>
<dbReference type="Gene3D" id="3.40.50.300">
    <property type="entry name" value="P-loop containing nucleotide triphosphate hydrolases"/>
    <property type="match status" value="1"/>
</dbReference>
<name>A0A2X1RN52_HAEIF</name>
<keyword evidence="1" id="KW-0378">Hydrolase</keyword>
<reference evidence="1 2" key="1">
    <citation type="submission" date="2018-06" db="EMBL/GenBank/DDBJ databases">
        <authorList>
            <consortium name="Pathogen Informatics"/>
            <person name="Doyle S."/>
        </authorList>
    </citation>
    <scope>NUCLEOTIDE SEQUENCE [LARGE SCALE GENOMIC DNA]</scope>
    <source>
        <strain evidence="1 2">NCTC11872</strain>
    </source>
</reference>
<protein>
    <submittedName>
        <fullName evidence="1">Exonuclease V (RecBCD complex), alpha chain</fullName>
    </submittedName>
</protein>
<gene>
    <name evidence="1" type="ORF">NCTC11872_03051</name>
</gene>
<sequence>MASWLNSFKKGKADDSLELFDHYPQELHFNALNDESNAVNQVVKSAVENYRTFLKMLDDLRKQKIDPNAKNEQGISYAEAIQSQFNSVRFLTALRNNKFRCRKSQ</sequence>
<accession>A0A2X1RN52</accession>
<proteinExistence type="predicted"/>
<evidence type="ECO:0000313" key="2">
    <source>
        <dbReference type="Proteomes" id="UP000249936"/>
    </source>
</evidence>
<dbReference type="GO" id="GO:0004527">
    <property type="term" value="F:exonuclease activity"/>
    <property type="evidence" value="ECO:0007669"/>
    <property type="project" value="UniProtKB-KW"/>
</dbReference>
<keyword evidence="1" id="KW-0540">Nuclease</keyword>
<evidence type="ECO:0000313" key="1">
    <source>
        <dbReference type="EMBL" id="SPX43386.1"/>
    </source>
</evidence>
<dbReference type="AlphaFoldDB" id="A0A2X1RN52"/>
<keyword evidence="1" id="KW-0269">Exonuclease</keyword>